<dbReference type="Proteomes" id="UP001602322">
    <property type="component" value="Unassembled WGS sequence"/>
</dbReference>
<name>A0ABW6X2E1_9ACTN</name>
<dbReference type="InterPro" id="IPR002575">
    <property type="entry name" value="Aminoglycoside_PTrfase"/>
</dbReference>
<comment type="caution">
    <text evidence="2">The sequence shown here is derived from an EMBL/GenBank/DDBJ whole genome shotgun (WGS) entry which is preliminary data.</text>
</comment>
<dbReference type="Pfam" id="PF01636">
    <property type="entry name" value="APH"/>
    <property type="match status" value="1"/>
</dbReference>
<accession>A0ABW6X2E1</accession>
<keyword evidence="3" id="KW-1185">Reference proteome</keyword>
<protein>
    <submittedName>
        <fullName evidence="2">Phosphotransferase enzyme family protein</fullName>
    </submittedName>
</protein>
<evidence type="ECO:0000259" key="1">
    <source>
        <dbReference type="Pfam" id="PF01636"/>
    </source>
</evidence>
<organism evidence="2 3">
    <name type="scientific">Streptomyces argenteolus</name>
    <dbReference type="NCBI Taxonomy" id="67274"/>
    <lineage>
        <taxon>Bacteria</taxon>
        <taxon>Bacillati</taxon>
        <taxon>Actinomycetota</taxon>
        <taxon>Actinomycetes</taxon>
        <taxon>Kitasatosporales</taxon>
        <taxon>Streptomycetaceae</taxon>
        <taxon>Streptomyces</taxon>
    </lineage>
</organism>
<dbReference type="InterPro" id="IPR011009">
    <property type="entry name" value="Kinase-like_dom_sf"/>
</dbReference>
<evidence type="ECO:0000313" key="2">
    <source>
        <dbReference type="EMBL" id="MFF5896245.1"/>
    </source>
</evidence>
<dbReference type="Gene3D" id="1.10.510.10">
    <property type="entry name" value="Transferase(Phosphotransferase) domain 1"/>
    <property type="match status" value="1"/>
</dbReference>
<evidence type="ECO:0000313" key="3">
    <source>
        <dbReference type="Proteomes" id="UP001602322"/>
    </source>
</evidence>
<dbReference type="RefSeq" id="WP_145801836.1">
    <property type="nucleotide sequence ID" value="NZ_JBIBEG010000002.1"/>
</dbReference>
<dbReference type="SUPFAM" id="SSF56112">
    <property type="entry name" value="Protein kinase-like (PK-like)"/>
    <property type="match status" value="1"/>
</dbReference>
<proteinExistence type="predicted"/>
<dbReference type="EMBL" id="JBIBEG010000002">
    <property type="protein sequence ID" value="MFF5896245.1"/>
    <property type="molecule type" value="Genomic_DNA"/>
</dbReference>
<reference evidence="2 3" key="1">
    <citation type="submission" date="2024-10" db="EMBL/GenBank/DDBJ databases">
        <title>The Natural Products Discovery Center: Release of the First 8490 Sequenced Strains for Exploring Actinobacteria Biosynthetic Diversity.</title>
        <authorList>
            <person name="Kalkreuter E."/>
            <person name="Kautsar S.A."/>
            <person name="Yang D."/>
            <person name="Bader C.D."/>
            <person name="Teijaro C.N."/>
            <person name="Fluegel L."/>
            <person name="Davis C.M."/>
            <person name="Simpson J.R."/>
            <person name="Lauterbach L."/>
            <person name="Steele A.D."/>
            <person name="Gui C."/>
            <person name="Meng S."/>
            <person name="Li G."/>
            <person name="Viehrig K."/>
            <person name="Ye F."/>
            <person name="Su P."/>
            <person name="Kiefer A.F."/>
            <person name="Nichols A."/>
            <person name="Cepeda A.J."/>
            <person name="Yan W."/>
            <person name="Fan B."/>
            <person name="Jiang Y."/>
            <person name="Adhikari A."/>
            <person name="Zheng C.-J."/>
            <person name="Schuster L."/>
            <person name="Cowan T.M."/>
            <person name="Smanski M.J."/>
            <person name="Chevrette M.G."/>
            <person name="De Carvalho L.P.S."/>
            <person name="Shen B."/>
        </authorList>
    </citation>
    <scope>NUCLEOTIDE SEQUENCE [LARGE SCALE GENOMIC DNA]</scope>
    <source>
        <strain evidence="2 3">NPDC012540</strain>
    </source>
</reference>
<gene>
    <name evidence="2" type="ORF">ACFY8O_10030</name>
</gene>
<feature type="domain" description="Aminoglycoside phosphotransferase" evidence="1">
    <location>
        <begin position="110"/>
        <end position="194"/>
    </location>
</feature>
<sequence length="260" mass="28760">MGAEEELPLTGGNVSEGVVRAGDTVRRPAGPWTPAVHALLTHLHEAGFRAAPRPLGIDDRGREVLTFVPGEVIWPDRFALVDPSAGLARVARTVRDFHDAVAGFTPPPDARWNALVPADGADIIAHHDLAPWNLVADGDRGWAFIDWDNAAPGTRLWDLAYAARGFVPLSGHPHWQRTDAPERLRLFVDAYGLDETGRRALVPLLGRRTRAMHDFLRDQAAEGNQPWARHWAQGHGDAWRTDAAYVEQREECWLRALLDG</sequence>